<feature type="compositionally biased region" description="Pro residues" evidence="1">
    <location>
        <begin position="392"/>
        <end position="417"/>
    </location>
</feature>
<dbReference type="InterPro" id="IPR004252">
    <property type="entry name" value="Probable_transposase_24"/>
</dbReference>
<dbReference type="InterPro" id="IPR039266">
    <property type="entry name" value="EN-1/SPM"/>
</dbReference>
<organism evidence="2 3">
    <name type="scientific">Stylosanthes scabra</name>
    <dbReference type="NCBI Taxonomy" id="79078"/>
    <lineage>
        <taxon>Eukaryota</taxon>
        <taxon>Viridiplantae</taxon>
        <taxon>Streptophyta</taxon>
        <taxon>Embryophyta</taxon>
        <taxon>Tracheophyta</taxon>
        <taxon>Spermatophyta</taxon>
        <taxon>Magnoliopsida</taxon>
        <taxon>eudicotyledons</taxon>
        <taxon>Gunneridae</taxon>
        <taxon>Pentapetalae</taxon>
        <taxon>rosids</taxon>
        <taxon>fabids</taxon>
        <taxon>Fabales</taxon>
        <taxon>Fabaceae</taxon>
        <taxon>Papilionoideae</taxon>
        <taxon>50 kb inversion clade</taxon>
        <taxon>dalbergioids sensu lato</taxon>
        <taxon>Dalbergieae</taxon>
        <taxon>Pterocarpus clade</taxon>
        <taxon>Stylosanthes</taxon>
    </lineage>
</organism>
<comment type="caution">
    <text evidence="2">The sequence shown here is derived from an EMBL/GenBank/DDBJ whole genome shotgun (WGS) entry which is preliminary data.</text>
</comment>
<dbReference type="Pfam" id="PF03004">
    <property type="entry name" value="Transposase_24"/>
    <property type="match status" value="1"/>
</dbReference>
<evidence type="ECO:0000313" key="2">
    <source>
        <dbReference type="EMBL" id="MED6198449.1"/>
    </source>
</evidence>
<dbReference type="Proteomes" id="UP001341840">
    <property type="component" value="Unassembled WGS sequence"/>
</dbReference>
<proteinExistence type="predicted"/>
<feature type="compositionally biased region" description="Low complexity" evidence="1">
    <location>
        <begin position="184"/>
        <end position="197"/>
    </location>
</feature>
<gene>
    <name evidence="2" type="ORF">PIB30_066323</name>
</gene>
<evidence type="ECO:0000256" key="1">
    <source>
        <dbReference type="SAM" id="MobiDB-lite"/>
    </source>
</evidence>
<sequence>MTMIPTPGSRVQSSETTGTRSQRATPTQTTTGSEDAPPPEPDPMPWPPVNNPLPEGEEEDIAMEEELARQAGQSTFAMTVDHMGLHELLQVVRAPVQHGTDHAIRFWWDRWRAFFRLQRGYEYAIYQSWRMRAAKRLREIMHEIRSLGAPHGWTRDDLWDQLQEFWRQENFKKLKQTNKRNRASETGGSLHTGGSTTYEATRERMAKELGRQPTQSEVFARTHTRKEDQDWVDRRSHDVGVIGYEEDLKRLKAERQAIIDAGGPEPPPIDEDALWAKYAGGRKKGRIYGKGVVPSHKYPPLFADTDDDDTATGPPDVREQVVLLNRELSQQAEAHAHKVAAVEAACSEKVRSLESTVQAQSQEVSDLRKAYADMYAYLSQIRSGSSASGMPEMPPPPSPPPPPPPPPARAQDPPPQPEQSSGSPETRDDPDYV</sequence>
<feature type="region of interest" description="Disordered" evidence="1">
    <location>
        <begin position="1"/>
        <end position="56"/>
    </location>
</feature>
<feature type="compositionally biased region" description="Polar residues" evidence="1">
    <location>
        <begin position="9"/>
        <end position="33"/>
    </location>
</feature>
<feature type="compositionally biased region" description="Basic and acidic residues" evidence="1">
    <location>
        <begin position="200"/>
        <end position="210"/>
    </location>
</feature>
<evidence type="ECO:0000313" key="3">
    <source>
        <dbReference type="Proteomes" id="UP001341840"/>
    </source>
</evidence>
<accession>A0ABU6XM21</accession>
<feature type="region of interest" description="Disordered" evidence="1">
    <location>
        <begin position="382"/>
        <end position="433"/>
    </location>
</feature>
<dbReference type="PANTHER" id="PTHR33157:SF12">
    <property type="entry name" value="TRANSPOSASE TNP1_EN_SPM-LIKE DOMAIN-CONTAINING PROTEIN"/>
    <property type="match status" value="1"/>
</dbReference>
<feature type="compositionally biased region" description="Pro residues" evidence="1">
    <location>
        <begin position="36"/>
        <end position="51"/>
    </location>
</feature>
<keyword evidence="3" id="KW-1185">Reference proteome</keyword>
<dbReference type="PANTHER" id="PTHR33157">
    <property type="entry name" value="AUTONOMOUS TRANSPOSABLE ELEMENT EN-1 MOSAIC PROTEIN-RELATED"/>
    <property type="match status" value="1"/>
</dbReference>
<dbReference type="EMBL" id="JASCZI010212123">
    <property type="protein sequence ID" value="MED6198449.1"/>
    <property type="molecule type" value="Genomic_DNA"/>
</dbReference>
<name>A0ABU6XM21_9FABA</name>
<protein>
    <submittedName>
        <fullName evidence="2">Uncharacterized protein</fullName>
    </submittedName>
</protein>
<feature type="region of interest" description="Disordered" evidence="1">
    <location>
        <begin position="176"/>
        <end position="228"/>
    </location>
</feature>
<reference evidence="2 3" key="1">
    <citation type="journal article" date="2023" name="Plants (Basel)">
        <title>Bridging the Gap: Combining Genomics and Transcriptomics Approaches to Understand Stylosanthes scabra, an Orphan Legume from the Brazilian Caatinga.</title>
        <authorList>
            <person name="Ferreira-Neto J.R.C."/>
            <person name="da Silva M.D."/>
            <person name="Binneck E."/>
            <person name="de Melo N.F."/>
            <person name="da Silva R.H."/>
            <person name="de Melo A.L.T.M."/>
            <person name="Pandolfi V."/>
            <person name="Bustamante F.O."/>
            <person name="Brasileiro-Vidal A.C."/>
            <person name="Benko-Iseppon A.M."/>
        </authorList>
    </citation>
    <scope>NUCLEOTIDE SEQUENCE [LARGE SCALE GENOMIC DNA]</scope>
    <source>
        <tissue evidence="2">Leaves</tissue>
    </source>
</reference>